<dbReference type="RefSeq" id="WP_147404715.1">
    <property type="nucleotide sequence ID" value="NZ_JAJEQW010000010.1"/>
</dbReference>
<accession>A0AAW4WJC8</accession>
<evidence type="ECO:0000313" key="2">
    <source>
        <dbReference type="Proteomes" id="UP001198893"/>
    </source>
</evidence>
<evidence type="ECO:0000313" key="1">
    <source>
        <dbReference type="EMBL" id="MCC2242547.1"/>
    </source>
</evidence>
<dbReference type="EMBL" id="JAJEQW010000010">
    <property type="protein sequence ID" value="MCC2242547.1"/>
    <property type="molecule type" value="Genomic_DNA"/>
</dbReference>
<comment type="caution">
    <text evidence="1">The sequence shown here is derived from an EMBL/GenBank/DDBJ whole genome shotgun (WGS) entry which is preliminary data.</text>
</comment>
<reference evidence="1" key="1">
    <citation type="submission" date="2021-10" db="EMBL/GenBank/DDBJ databases">
        <title>Anaerobic single-cell dispensing facilitates the cultivation of human gut bacteria.</title>
        <authorList>
            <person name="Afrizal A."/>
        </authorList>
    </citation>
    <scope>NUCLEOTIDE SEQUENCE</scope>
    <source>
        <strain evidence="1">CLA-AA-H204</strain>
    </source>
</reference>
<name>A0AAW4WJC8_9FIRM</name>
<sequence>MRLRRIKFWLSVFEMKLINLPSICFRKKKWIHYVKKLKQLIEEQNARGEPENRTIKMLQEQMEEWIYSERHLPKKERFFLNKLFLLLE</sequence>
<gene>
    <name evidence="1" type="ORF">LKD47_09590</name>
</gene>
<dbReference type="Proteomes" id="UP001198893">
    <property type="component" value="Unassembled WGS sequence"/>
</dbReference>
<protein>
    <recommendedName>
        <fullName evidence="3">Helicase-associated domain-containing protein</fullName>
    </recommendedName>
</protein>
<proteinExistence type="predicted"/>
<organism evidence="1 2">
    <name type="scientific">Roseburia amylophila</name>
    <dbReference type="NCBI Taxonomy" id="2981794"/>
    <lineage>
        <taxon>Bacteria</taxon>
        <taxon>Bacillati</taxon>
        <taxon>Bacillota</taxon>
        <taxon>Clostridia</taxon>
        <taxon>Lachnospirales</taxon>
        <taxon>Lachnospiraceae</taxon>
        <taxon>Roseburia</taxon>
    </lineage>
</organism>
<dbReference type="AlphaFoldDB" id="A0AAW4WJC8"/>
<evidence type="ECO:0008006" key="3">
    <source>
        <dbReference type="Google" id="ProtNLM"/>
    </source>
</evidence>